<sequence length="54" mass="5918">MGTRMYVLDMDSDGIDRLNNNDLADSVVGGEVEECQYVYLTSGRDGSELARESA</sequence>
<dbReference type="Proteomes" id="UP000094569">
    <property type="component" value="Unassembled WGS sequence"/>
</dbReference>
<protein>
    <submittedName>
        <fullName evidence="1">Uncharacterized protein</fullName>
    </submittedName>
</protein>
<dbReference type="STRING" id="573508.A0A1E3BKE0"/>
<dbReference type="VEuPathDB" id="FungiDB:SI65_02220"/>
<comment type="caution">
    <text evidence="1">The sequence shown here is derived from an EMBL/GenBank/DDBJ whole genome shotgun (WGS) entry which is preliminary data.</text>
</comment>
<evidence type="ECO:0000313" key="2">
    <source>
        <dbReference type="Proteomes" id="UP000094569"/>
    </source>
</evidence>
<keyword evidence="2" id="KW-1185">Reference proteome</keyword>
<reference evidence="1 2" key="1">
    <citation type="journal article" date="2016" name="BMC Genomics">
        <title>Comparative genomic and transcriptomic analyses of the Fuzhuan brick tea-fermentation fungus Aspergillus cristatus.</title>
        <authorList>
            <person name="Ge Y."/>
            <person name="Wang Y."/>
            <person name="Liu Y."/>
            <person name="Tan Y."/>
            <person name="Ren X."/>
            <person name="Zhang X."/>
            <person name="Hyde K.D."/>
            <person name="Liu Y."/>
            <person name="Liu Z."/>
        </authorList>
    </citation>
    <scope>NUCLEOTIDE SEQUENCE [LARGE SCALE GENOMIC DNA]</scope>
    <source>
        <strain evidence="1 2">GZAAS20.1005</strain>
    </source>
</reference>
<dbReference type="AlphaFoldDB" id="A0A1E3BKE0"/>
<proteinExistence type="predicted"/>
<dbReference type="OrthoDB" id="160645at2759"/>
<dbReference type="EMBL" id="JXNT01000002">
    <property type="protein sequence ID" value="ODM21377.1"/>
    <property type="molecule type" value="Genomic_DNA"/>
</dbReference>
<organism evidence="1 2">
    <name type="scientific">Aspergillus cristatus</name>
    <name type="common">Chinese Fuzhuan brick tea-fermentation fungus</name>
    <name type="synonym">Eurotium cristatum</name>
    <dbReference type="NCBI Taxonomy" id="573508"/>
    <lineage>
        <taxon>Eukaryota</taxon>
        <taxon>Fungi</taxon>
        <taxon>Dikarya</taxon>
        <taxon>Ascomycota</taxon>
        <taxon>Pezizomycotina</taxon>
        <taxon>Eurotiomycetes</taxon>
        <taxon>Eurotiomycetidae</taxon>
        <taxon>Eurotiales</taxon>
        <taxon>Aspergillaceae</taxon>
        <taxon>Aspergillus</taxon>
        <taxon>Aspergillus subgen. Aspergillus</taxon>
    </lineage>
</organism>
<gene>
    <name evidence="1" type="ORF">SI65_02220</name>
</gene>
<name>A0A1E3BKE0_ASPCR</name>
<evidence type="ECO:0000313" key="1">
    <source>
        <dbReference type="EMBL" id="ODM21377.1"/>
    </source>
</evidence>
<accession>A0A1E3BKE0</accession>